<dbReference type="SUPFAM" id="SSF50814">
    <property type="entry name" value="Lipocalins"/>
    <property type="match status" value="1"/>
</dbReference>
<keyword evidence="3" id="KW-1185">Reference proteome</keyword>
<evidence type="ECO:0000256" key="1">
    <source>
        <dbReference type="ARBA" id="ARBA00008390"/>
    </source>
</evidence>
<reference evidence="3" key="1">
    <citation type="journal article" date="2014" name="Science">
        <title>Nonhuman genetics. Genomic basis for the convergent evolution of electric organs.</title>
        <authorList>
            <person name="Gallant J.R."/>
            <person name="Traeger L.L."/>
            <person name="Volkening J.D."/>
            <person name="Moffett H."/>
            <person name="Chen P.H."/>
            <person name="Novina C.D."/>
            <person name="Phillips G.N.Jr."/>
            <person name="Anand R."/>
            <person name="Wells G.B."/>
            <person name="Pinch M."/>
            <person name="Guth R."/>
            <person name="Unguez G.A."/>
            <person name="Albert J.S."/>
            <person name="Zakon H.H."/>
            <person name="Samanta M.P."/>
            <person name="Sussman M.R."/>
        </authorList>
    </citation>
    <scope>NUCLEOTIDE SEQUENCE [LARGE SCALE GENOMIC DNA]</scope>
</reference>
<dbReference type="AlphaFoldDB" id="A0A4W4HA03"/>
<evidence type="ECO:0008006" key="4">
    <source>
        <dbReference type="Google" id="ProtNLM"/>
    </source>
</evidence>
<dbReference type="PANTHER" id="PTHR11955">
    <property type="entry name" value="FATTY ACID BINDING PROTEIN"/>
    <property type="match status" value="1"/>
</dbReference>
<dbReference type="PRINTS" id="PR00178">
    <property type="entry name" value="FATTYACIDBP"/>
</dbReference>
<reference evidence="2" key="5">
    <citation type="submission" date="2025-09" db="UniProtKB">
        <authorList>
            <consortium name="Ensembl"/>
        </authorList>
    </citation>
    <scope>IDENTIFICATION</scope>
</reference>
<reference evidence="2" key="3">
    <citation type="submission" date="2020-05" db="EMBL/GenBank/DDBJ databases">
        <title>Electrophorus electricus (electric eel) genome, fEleEle1, primary haplotype.</title>
        <authorList>
            <person name="Myers G."/>
            <person name="Meyer A."/>
            <person name="Fedrigo O."/>
            <person name="Formenti G."/>
            <person name="Rhie A."/>
            <person name="Tracey A."/>
            <person name="Sims Y."/>
            <person name="Jarvis E.D."/>
        </authorList>
    </citation>
    <scope>NUCLEOTIDE SEQUENCE [LARGE SCALE GENOMIC DNA]</scope>
</reference>
<comment type="similarity">
    <text evidence="1">Belongs to the calycin superfamily. Fatty-acid binding protein (FABP) family.</text>
</comment>
<dbReference type="GO" id="GO:0061371">
    <property type="term" value="P:determination of heart left/right asymmetry"/>
    <property type="evidence" value="ECO:0007669"/>
    <property type="project" value="Ensembl"/>
</dbReference>
<sequence>MPASLCCTWDLLSNTNFEGYMIALGVSLYTRKIALKLKQCKVTEQGADVYVIKTLSALRNYVLSFKVDEEFDEFTKEMMKPVSLQSLVTWKGKKQVCTQNGERRTEPGHTGSRTTNYTWYEYDLQFIF</sequence>
<proteinExistence type="inferred from homology"/>
<dbReference type="OMA" id="XELTCEN"/>
<name>A0A4W4HA03_ELEEL</name>
<reference evidence="3" key="2">
    <citation type="journal article" date="2017" name="Sci. Adv.">
        <title>A tail of two voltages: Proteomic comparison of the three electric organs of the electric eel.</title>
        <authorList>
            <person name="Traeger L.L."/>
            <person name="Sabat G."/>
            <person name="Barrett-Wilt G.A."/>
            <person name="Wells G.B."/>
            <person name="Sussman M.R."/>
        </authorList>
    </citation>
    <scope>NUCLEOTIDE SEQUENCE [LARGE SCALE GENOMIC DNA]</scope>
</reference>
<dbReference type="GO" id="GO:0008289">
    <property type="term" value="F:lipid binding"/>
    <property type="evidence" value="ECO:0007669"/>
    <property type="project" value="InterPro"/>
</dbReference>
<protein>
    <recommendedName>
        <fullName evidence="4">Cytosolic fatty-acid binding proteins domain-containing protein</fullName>
    </recommendedName>
</protein>
<dbReference type="GeneTree" id="ENSGT00940000167398"/>
<dbReference type="Ensembl" id="ENSEEET00000048840.2">
    <property type="protein sequence ID" value="ENSEEEP00000048310.2"/>
    <property type="gene ID" value="ENSEEEG00000022752.2"/>
</dbReference>
<evidence type="ECO:0000313" key="3">
    <source>
        <dbReference type="Proteomes" id="UP000314983"/>
    </source>
</evidence>
<evidence type="ECO:0000313" key="2">
    <source>
        <dbReference type="Ensembl" id="ENSEEEP00000048310.2"/>
    </source>
</evidence>
<organism evidence="2 3">
    <name type="scientific">Electrophorus electricus</name>
    <name type="common">Electric eel</name>
    <name type="synonym">Gymnotus electricus</name>
    <dbReference type="NCBI Taxonomy" id="8005"/>
    <lineage>
        <taxon>Eukaryota</taxon>
        <taxon>Metazoa</taxon>
        <taxon>Chordata</taxon>
        <taxon>Craniata</taxon>
        <taxon>Vertebrata</taxon>
        <taxon>Euteleostomi</taxon>
        <taxon>Actinopterygii</taxon>
        <taxon>Neopterygii</taxon>
        <taxon>Teleostei</taxon>
        <taxon>Ostariophysi</taxon>
        <taxon>Gymnotiformes</taxon>
        <taxon>Gymnotoidei</taxon>
        <taxon>Gymnotidae</taxon>
        <taxon>Electrophorus</taxon>
    </lineage>
</organism>
<dbReference type="InterPro" id="IPR012674">
    <property type="entry name" value="Calycin"/>
</dbReference>
<reference evidence="2" key="4">
    <citation type="submission" date="2025-08" db="UniProtKB">
        <authorList>
            <consortium name="Ensembl"/>
        </authorList>
    </citation>
    <scope>IDENTIFICATION</scope>
</reference>
<dbReference type="InterPro" id="IPR000463">
    <property type="entry name" value="Fatty_acid-bd"/>
</dbReference>
<dbReference type="Proteomes" id="UP000314983">
    <property type="component" value="Chromosome 24"/>
</dbReference>
<dbReference type="Gene3D" id="2.40.128.20">
    <property type="match status" value="1"/>
</dbReference>
<dbReference type="InterPro" id="IPR031259">
    <property type="entry name" value="ILBP"/>
</dbReference>
<accession>A0A4W4HA03</accession>